<dbReference type="PANTHER" id="PTHR44196:SF1">
    <property type="entry name" value="DEHYDROGENASE_REDUCTASE SDR FAMILY MEMBER 7B"/>
    <property type="match status" value="1"/>
</dbReference>
<evidence type="ECO:0000256" key="2">
    <source>
        <dbReference type="ARBA" id="ARBA00023002"/>
    </source>
</evidence>
<dbReference type="Pfam" id="PF00106">
    <property type="entry name" value="adh_short"/>
    <property type="match status" value="1"/>
</dbReference>
<dbReference type="RefSeq" id="WP_055052444.1">
    <property type="nucleotide sequence ID" value="NZ_CYZA01000001.1"/>
</dbReference>
<proteinExistence type="inferred from homology"/>
<dbReference type="GO" id="GO:0016491">
    <property type="term" value="F:oxidoreductase activity"/>
    <property type="evidence" value="ECO:0007669"/>
    <property type="project" value="UniProtKB-KW"/>
</dbReference>
<evidence type="ECO:0000256" key="1">
    <source>
        <dbReference type="ARBA" id="ARBA00006484"/>
    </source>
</evidence>
<comment type="similarity">
    <text evidence="1 3">Belongs to the short-chain dehydrogenases/reductases (SDR) family.</text>
</comment>
<evidence type="ECO:0000313" key="5">
    <source>
        <dbReference type="Proteomes" id="UP000095447"/>
    </source>
</evidence>
<dbReference type="SUPFAM" id="SSF51735">
    <property type="entry name" value="NAD(P)-binding Rossmann-fold domains"/>
    <property type="match status" value="1"/>
</dbReference>
<evidence type="ECO:0000313" key="4">
    <source>
        <dbReference type="EMBL" id="CUN39033.1"/>
    </source>
</evidence>
<dbReference type="PANTHER" id="PTHR44196">
    <property type="entry name" value="DEHYDROGENASE/REDUCTASE SDR FAMILY MEMBER 7B"/>
    <property type="match status" value="1"/>
</dbReference>
<dbReference type="InterPro" id="IPR036291">
    <property type="entry name" value="NAD(P)-bd_dom_sf"/>
</dbReference>
<organism evidence="4 5">
    <name type="scientific">Blautia obeum</name>
    <dbReference type="NCBI Taxonomy" id="40520"/>
    <lineage>
        <taxon>Bacteria</taxon>
        <taxon>Bacillati</taxon>
        <taxon>Bacillota</taxon>
        <taxon>Clostridia</taxon>
        <taxon>Lachnospirales</taxon>
        <taxon>Lachnospiraceae</taxon>
        <taxon>Blautia</taxon>
    </lineage>
</organism>
<dbReference type="EMBL" id="CYZA01000001">
    <property type="protein sequence ID" value="CUN39033.1"/>
    <property type="molecule type" value="Genomic_DNA"/>
</dbReference>
<dbReference type="Proteomes" id="UP000095447">
    <property type="component" value="Unassembled WGS sequence"/>
</dbReference>
<dbReference type="GO" id="GO:0016020">
    <property type="term" value="C:membrane"/>
    <property type="evidence" value="ECO:0007669"/>
    <property type="project" value="TreeGrafter"/>
</dbReference>
<dbReference type="PRINTS" id="PR00081">
    <property type="entry name" value="GDHRDH"/>
</dbReference>
<dbReference type="AlphaFoldDB" id="A0A173WHR1"/>
<reference evidence="4 5" key="1">
    <citation type="submission" date="2015-09" db="EMBL/GenBank/DDBJ databases">
        <authorList>
            <consortium name="Pathogen Informatics"/>
        </authorList>
    </citation>
    <scope>NUCLEOTIDE SEQUENCE [LARGE SCALE GENOMIC DNA]</scope>
    <source>
        <strain evidence="4 5">2789STDY5608838</strain>
    </source>
</reference>
<dbReference type="InterPro" id="IPR002347">
    <property type="entry name" value="SDR_fam"/>
</dbReference>
<accession>A0A173WHR1</accession>
<gene>
    <name evidence="4" type="ORF">ERS852395_00165</name>
</gene>
<keyword evidence="2 4" id="KW-0560">Oxidoreductase</keyword>
<sequence>MESKQKRTALVTGGSSGIGRCTAAALSKAGYIVYEFSRRDVPIEGVKHMCVDVTDEASVQEAVEQILSERESIEILVNCAGFGISGAVEFTESEQAKAQFNVNFFGTVNVSRAVLPSMRRQHSGHIVNISSVAAVAHIPFQAFYSASKAAVSSYSCALDNEVSPYGVRVTAVELGDIHTGFTQARQKTVLGDDEYGGRISHGVSQMEKDELSGMPPEVIGTYIARIAQKNNCAPICVAGVKYKILRFLCKILPCTLRGKIVGSIYAK</sequence>
<protein>
    <submittedName>
        <fullName evidence="4">Uncharacterized oxidoreductase SAV2478</fullName>
        <ecNumber evidence="4">1.-.-.-</ecNumber>
    </submittedName>
</protein>
<evidence type="ECO:0000256" key="3">
    <source>
        <dbReference type="RuleBase" id="RU000363"/>
    </source>
</evidence>
<name>A0A173WHR1_9FIRM</name>
<dbReference type="Gene3D" id="3.40.50.720">
    <property type="entry name" value="NAD(P)-binding Rossmann-like Domain"/>
    <property type="match status" value="1"/>
</dbReference>
<dbReference type="EC" id="1.-.-.-" evidence="4"/>
<dbReference type="PRINTS" id="PR00080">
    <property type="entry name" value="SDRFAMILY"/>
</dbReference>